<gene>
    <name evidence="1" type="ORF">AN2V17_43830</name>
</gene>
<comment type="caution">
    <text evidence="1">The sequence shown here is derived from an EMBL/GenBank/DDBJ whole genome shotgun (WGS) entry which is preliminary data.</text>
</comment>
<evidence type="ECO:0000313" key="1">
    <source>
        <dbReference type="EMBL" id="GMQ65141.1"/>
    </source>
</evidence>
<proteinExistence type="predicted"/>
<sequence length="452" mass="53071">MIIIREQKNNNELYFKTEILEGNKLISINTIYYKSLIKKLNGTTYLMLYDTKMKPISEVFTFINYYKVNQSLNSKIKAQQALKLLYSFQSIINKELKNFNTTDINSLKLFLKGLSPKGQVMTFKLSSCRSNQTINGYLSIYRQYMEYMGVDNKALSKKSNKMSLLTIPDSEINFSVERYKSNEKIPRKPIEVPRYISVDEFRSILNETRKNYGKVEEIILRLMYQCGLRIGECLGLTADDLVVEKIGDIYVTMAYIRNRISDKNDQQAKTCMVVIDKKQYQSTDYKTEGYGYQKVIVPQDLFDLINNYIEEEHSNAREQKKDNYYSKTIADRVRSEKPYEDINYYVFLNTLGKPLLSHLWNQRVRAIFKAVGIPIDKNVREHNLNHRFRHGFAMFNIKYLGCKEIELMQRMRHSNLASVAFYFKPTVSDQIKIKTDFANSLYKVIPNLKSKE</sequence>
<dbReference type="EMBL" id="BTPU01000098">
    <property type="protein sequence ID" value="GMQ65141.1"/>
    <property type="molecule type" value="Genomic_DNA"/>
</dbReference>
<evidence type="ECO:0000313" key="2">
    <source>
        <dbReference type="Proteomes" id="UP001374599"/>
    </source>
</evidence>
<name>A0ACB5UQB2_9FIRM</name>
<protein>
    <submittedName>
        <fullName evidence="1">Site-specific integrase</fullName>
    </submittedName>
</protein>
<accession>A0ACB5UQB2</accession>
<dbReference type="Proteomes" id="UP001374599">
    <property type="component" value="Unassembled WGS sequence"/>
</dbReference>
<organism evidence="1 2">
    <name type="scientific">Vallitalea maricola</name>
    <dbReference type="NCBI Taxonomy" id="3074433"/>
    <lineage>
        <taxon>Bacteria</taxon>
        <taxon>Bacillati</taxon>
        <taxon>Bacillota</taxon>
        <taxon>Clostridia</taxon>
        <taxon>Lachnospirales</taxon>
        <taxon>Vallitaleaceae</taxon>
        <taxon>Vallitalea</taxon>
    </lineage>
</organism>
<reference evidence="1" key="1">
    <citation type="submission" date="2023-09" db="EMBL/GenBank/DDBJ databases">
        <title>Vallitalea sediminicola and Vallitalea maricola sp. nov., anaerobic bacteria isolated from marine sediment.</title>
        <authorList>
            <person name="Hirano S."/>
            <person name="Maeda A."/>
            <person name="Terahara T."/>
            <person name="Mori K."/>
            <person name="Hamada M."/>
            <person name="Matsumoto R."/>
            <person name="Kobayashi T."/>
        </authorList>
    </citation>
    <scope>NUCLEOTIDE SEQUENCE</scope>
    <source>
        <strain evidence="1">AN17-2</strain>
    </source>
</reference>
<keyword evidence="2" id="KW-1185">Reference proteome</keyword>